<reference evidence="1" key="1">
    <citation type="submission" date="2019-06" db="EMBL/GenBank/DDBJ databases">
        <authorList>
            <person name="Zheng W."/>
        </authorList>
    </citation>
    <scope>NUCLEOTIDE SEQUENCE</scope>
    <source>
        <strain evidence="1">QDHG01</strain>
    </source>
</reference>
<dbReference type="AlphaFoldDB" id="A0A8J8NE34"/>
<dbReference type="OrthoDB" id="10536654at2759"/>
<name>A0A8J8NE34_HALGN</name>
<dbReference type="EMBL" id="RRYP01019939">
    <property type="protein sequence ID" value="TNV73089.1"/>
    <property type="molecule type" value="Genomic_DNA"/>
</dbReference>
<gene>
    <name evidence="1" type="ORF">FGO68_gene10189</name>
</gene>
<sequence>MSNCYNKSMAQKKSLELLQKSGLDRVLPWNFQATLQRREVKNLESAVNNEKYFSLQTYVGLFKDFAEGIQQNDQDSLQDITEKQFFHNKLSPKLYHVHEELNKDNLQIKIEYNRKNADETAMFLYNIENIFLIGESQGSSKSILDRSRFQKSKLTYTVDEDQEYSFTHPHLNAKNEVEYIEKNLKCLQITDTQNFSEASTGVLVMRLKFLVTSYLNLYVWDPESQSVVLGHAVSRQPHDRTIADKKSHMMTVDKLVAEIHIGDTFLERETQIKDRVIKQYAKDEGLCISDFDEYMPSGNPFIIV</sequence>
<proteinExistence type="predicted"/>
<dbReference type="Proteomes" id="UP000785679">
    <property type="component" value="Unassembled WGS sequence"/>
</dbReference>
<comment type="caution">
    <text evidence="1">The sequence shown here is derived from an EMBL/GenBank/DDBJ whole genome shotgun (WGS) entry which is preliminary data.</text>
</comment>
<accession>A0A8J8NE34</accession>
<evidence type="ECO:0000313" key="1">
    <source>
        <dbReference type="EMBL" id="TNV73089.1"/>
    </source>
</evidence>
<keyword evidence="2" id="KW-1185">Reference proteome</keyword>
<evidence type="ECO:0000313" key="2">
    <source>
        <dbReference type="Proteomes" id="UP000785679"/>
    </source>
</evidence>
<protein>
    <submittedName>
        <fullName evidence="1">Uncharacterized protein</fullName>
    </submittedName>
</protein>
<organism evidence="1 2">
    <name type="scientific">Halteria grandinella</name>
    <dbReference type="NCBI Taxonomy" id="5974"/>
    <lineage>
        <taxon>Eukaryota</taxon>
        <taxon>Sar</taxon>
        <taxon>Alveolata</taxon>
        <taxon>Ciliophora</taxon>
        <taxon>Intramacronucleata</taxon>
        <taxon>Spirotrichea</taxon>
        <taxon>Stichotrichia</taxon>
        <taxon>Sporadotrichida</taxon>
        <taxon>Halteriidae</taxon>
        <taxon>Halteria</taxon>
    </lineage>
</organism>